<dbReference type="GO" id="GO:0016747">
    <property type="term" value="F:acyltransferase activity, transferring groups other than amino-acyl groups"/>
    <property type="evidence" value="ECO:0007669"/>
    <property type="project" value="InterPro"/>
</dbReference>
<proteinExistence type="predicted"/>
<dbReference type="AlphaFoldDB" id="A0A369K689"/>
<dbReference type="InterPro" id="IPR000182">
    <property type="entry name" value="GNAT_dom"/>
</dbReference>
<dbReference type="SUPFAM" id="SSF55729">
    <property type="entry name" value="Acyl-CoA N-acyltransferases (Nat)"/>
    <property type="match status" value="1"/>
</dbReference>
<accession>A0A369K689</accession>
<dbReference type="Proteomes" id="UP000076154">
    <property type="component" value="Unassembled WGS sequence"/>
</dbReference>
<name>A0A369K689_HYPMA</name>
<dbReference type="STRING" id="39966.A0A369K689"/>
<evidence type="ECO:0000313" key="2">
    <source>
        <dbReference type="EMBL" id="RDB29408.1"/>
    </source>
</evidence>
<dbReference type="OrthoDB" id="630895at2759"/>
<evidence type="ECO:0000313" key="3">
    <source>
        <dbReference type="Proteomes" id="UP000076154"/>
    </source>
</evidence>
<dbReference type="EMBL" id="LUEZ02000010">
    <property type="protein sequence ID" value="RDB29408.1"/>
    <property type="molecule type" value="Genomic_DNA"/>
</dbReference>
<protein>
    <recommendedName>
        <fullName evidence="1">N-acetyltransferase domain-containing protein</fullName>
    </recommendedName>
</protein>
<keyword evidence="3" id="KW-1185">Reference proteome</keyword>
<comment type="caution">
    <text evidence="2">The sequence shown here is derived from an EMBL/GenBank/DDBJ whole genome shotgun (WGS) entry which is preliminary data.</text>
</comment>
<reference evidence="2" key="1">
    <citation type="submission" date="2018-04" db="EMBL/GenBank/DDBJ databases">
        <title>Whole genome sequencing of Hypsizygus marmoreus.</title>
        <authorList>
            <person name="Choi I.-G."/>
            <person name="Min B."/>
            <person name="Kim J.-G."/>
            <person name="Kim S."/>
            <person name="Oh Y.-L."/>
            <person name="Kong W.-S."/>
            <person name="Park H."/>
            <person name="Jeong J."/>
            <person name="Song E.-S."/>
        </authorList>
    </citation>
    <scope>NUCLEOTIDE SEQUENCE [LARGE SCALE GENOMIC DNA]</scope>
    <source>
        <strain evidence="2">51987-8</strain>
    </source>
</reference>
<dbReference type="InParanoid" id="A0A369K689"/>
<dbReference type="Gene3D" id="3.40.630.30">
    <property type="match status" value="1"/>
</dbReference>
<dbReference type="Pfam" id="PF13302">
    <property type="entry name" value="Acetyltransf_3"/>
    <property type="match status" value="1"/>
</dbReference>
<feature type="domain" description="N-acetyltransferase" evidence="1">
    <location>
        <begin position="94"/>
        <end position="236"/>
    </location>
</feature>
<dbReference type="PROSITE" id="PS51186">
    <property type="entry name" value="GNAT"/>
    <property type="match status" value="1"/>
</dbReference>
<dbReference type="PANTHER" id="PTHR43328">
    <property type="entry name" value="ACETYLTRANSFERASE-RELATED"/>
    <property type="match status" value="1"/>
</dbReference>
<dbReference type="InterPro" id="IPR016181">
    <property type="entry name" value="Acyl_CoA_acyltransferase"/>
</dbReference>
<organism evidence="2 3">
    <name type="scientific">Hypsizygus marmoreus</name>
    <name type="common">White beech mushroom</name>
    <name type="synonym">Agaricus marmoreus</name>
    <dbReference type="NCBI Taxonomy" id="39966"/>
    <lineage>
        <taxon>Eukaryota</taxon>
        <taxon>Fungi</taxon>
        <taxon>Dikarya</taxon>
        <taxon>Basidiomycota</taxon>
        <taxon>Agaricomycotina</taxon>
        <taxon>Agaricomycetes</taxon>
        <taxon>Agaricomycetidae</taxon>
        <taxon>Agaricales</taxon>
        <taxon>Tricholomatineae</taxon>
        <taxon>Lyophyllaceae</taxon>
        <taxon>Hypsizygus</taxon>
    </lineage>
</organism>
<gene>
    <name evidence="2" type="ORF">Hypma_015951</name>
</gene>
<dbReference type="PANTHER" id="PTHR43328:SF1">
    <property type="entry name" value="N-ACETYLTRANSFERASE DOMAIN-CONTAINING PROTEIN"/>
    <property type="match status" value="1"/>
</dbReference>
<sequence>MANPQLHPLEVNPRTGEPFLRLRKHKNVILTPPRSSDIPENIRYLNDPHVNDMLSGPPVPYLLEHAEAWYKVISTPSEETLAAIEAARDMPDLITVRHCPVRVIREVKEDGEDVFLGDIGLLRFDEGRLLAPDGLQADDEQKAKYVNANIERPVGDPEIVWSIGDYLAPSHHGRGIMTDVLETLLWDWAVPRMGVRRICASAFEGNHGSIRVFERNGFTVTKTVENWAVVKGRMRNLHVVEWDYSTAVPPSGSS</sequence>
<evidence type="ECO:0000259" key="1">
    <source>
        <dbReference type="PROSITE" id="PS51186"/>
    </source>
</evidence>